<sequence>MIPQNFIRHKVRPDDTLTSLAQRINISENDLKEFHNQNCGKMNKLWVTNLKGIEFVMIPTHFITEEEQENQNRKMLPSENYFQNFHPNRYSVEENFEHPGKQESKFNYIVNLNIQQKQRNFIADIELKNYTKNGNVPDDKISSLSLECMKSIYPISLELSENGTIHSCFAHQKIIEKFKSKRNDIEDFHIGEISKNYLETFEHNISDESYFLRQIQSNILYQILFPNLNWFHKKTVWKDKFTVYPNSFPLEFECKTEHEFKDEKYIQTTISGSLSENCSLRELLKGMRIEDESIEDHVQVEIEINYSSDKISKQLLKVKSSVKIWFQDELFQEHRLQLTQN</sequence>
<protein>
    <submittedName>
        <fullName evidence="2">LysM peptidoglycan-binding domain-containing protein</fullName>
    </submittedName>
</protein>
<dbReference type="Proteomes" id="UP001163731">
    <property type="component" value="Unassembled WGS sequence"/>
</dbReference>
<dbReference type="Gene3D" id="3.10.350.10">
    <property type="entry name" value="LysM domain"/>
    <property type="match status" value="1"/>
</dbReference>
<organism evidence="2 3">
    <name type="scientific">Chryseobacterium kimseyorum</name>
    <dbReference type="NCBI Taxonomy" id="2984028"/>
    <lineage>
        <taxon>Bacteria</taxon>
        <taxon>Pseudomonadati</taxon>
        <taxon>Bacteroidota</taxon>
        <taxon>Flavobacteriia</taxon>
        <taxon>Flavobacteriales</taxon>
        <taxon>Weeksellaceae</taxon>
        <taxon>Chryseobacterium group</taxon>
        <taxon>Chryseobacterium</taxon>
    </lineage>
</organism>
<dbReference type="RefSeq" id="WP_264751627.1">
    <property type="nucleotide sequence ID" value="NZ_JAPDHW010000020.1"/>
</dbReference>
<dbReference type="EMBL" id="JAPDHW010000020">
    <property type="protein sequence ID" value="MCW3170489.1"/>
    <property type="molecule type" value="Genomic_DNA"/>
</dbReference>
<gene>
    <name evidence="2" type="ORF">OMO38_18330</name>
</gene>
<dbReference type="InterPro" id="IPR018392">
    <property type="entry name" value="LysM"/>
</dbReference>
<evidence type="ECO:0000313" key="2">
    <source>
        <dbReference type="EMBL" id="MCW3170489.1"/>
    </source>
</evidence>
<reference evidence="2" key="1">
    <citation type="submission" date="2022-10" db="EMBL/GenBank/DDBJ databases">
        <title>Chryseobacterium babae sp. nov. isolated from the gut of the beetle Oryctes rhinoceros, and Chryseobacterium kimseyorum sp. nov., isolated from a stick insect rearing cage.</title>
        <authorList>
            <person name="Shelomi M."/>
            <person name="Han C.-J."/>
            <person name="Chen W.-M."/>
            <person name="Chen H.-K."/>
            <person name="Liaw S.-J."/>
            <person name="Muhle E."/>
            <person name="Clermont D."/>
        </authorList>
    </citation>
    <scope>NUCLEOTIDE SEQUENCE</scope>
    <source>
        <strain evidence="2">09-1422</strain>
    </source>
</reference>
<name>A0ABT3I352_9FLAO</name>
<comment type="caution">
    <text evidence="2">The sequence shown here is derived from an EMBL/GenBank/DDBJ whole genome shotgun (WGS) entry which is preliminary data.</text>
</comment>
<keyword evidence="3" id="KW-1185">Reference proteome</keyword>
<proteinExistence type="predicted"/>
<dbReference type="Pfam" id="PF01476">
    <property type="entry name" value="LysM"/>
    <property type="match status" value="1"/>
</dbReference>
<dbReference type="CDD" id="cd00118">
    <property type="entry name" value="LysM"/>
    <property type="match status" value="1"/>
</dbReference>
<accession>A0ABT3I352</accession>
<feature type="domain" description="LysM" evidence="1">
    <location>
        <begin position="9"/>
        <end position="33"/>
    </location>
</feature>
<evidence type="ECO:0000313" key="3">
    <source>
        <dbReference type="Proteomes" id="UP001163731"/>
    </source>
</evidence>
<dbReference type="InterPro" id="IPR036779">
    <property type="entry name" value="LysM_dom_sf"/>
</dbReference>
<evidence type="ECO:0000259" key="1">
    <source>
        <dbReference type="Pfam" id="PF01476"/>
    </source>
</evidence>